<evidence type="ECO:0000313" key="1">
    <source>
        <dbReference type="EMBL" id="GBP49569.1"/>
    </source>
</evidence>
<reference evidence="1 2" key="1">
    <citation type="journal article" date="2019" name="Commun. Biol.">
        <title>The bagworm genome reveals a unique fibroin gene that provides high tensile strength.</title>
        <authorList>
            <person name="Kono N."/>
            <person name="Nakamura H."/>
            <person name="Ohtoshi R."/>
            <person name="Tomita M."/>
            <person name="Numata K."/>
            <person name="Arakawa K."/>
        </authorList>
    </citation>
    <scope>NUCLEOTIDE SEQUENCE [LARGE SCALE GENOMIC DNA]</scope>
</reference>
<dbReference type="OrthoDB" id="425681at2759"/>
<organism evidence="1 2">
    <name type="scientific">Eumeta variegata</name>
    <name type="common">Bagworm moth</name>
    <name type="synonym">Eumeta japonica</name>
    <dbReference type="NCBI Taxonomy" id="151549"/>
    <lineage>
        <taxon>Eukaryota</taxon>
        <taxon>Metazoa</taxon>
        <taxon>Ecdysozoa</taxon>
        <taxon>Arthropoda</taxon>
        <taxon>Hexapoda</taxon>
        <taxon>Insecta</taxon>
        <taxon>Pterygota</taxon>
        <taxon>Neoptera</taxon>
        <taxon>Endopterygota</taxon>
        <taxon>Lepidoptera</taxon>
        <taxon>Glossata</taxon>
        <taxon>Ditrysia</taxon>
        <taxon>Tineoidea</taxon>
        <taxon>Psychidae</taxon>
        <taxon>Oiketicinae</taxon>
        <taxon>Eumeta</taxon>
    </lineage>
</organism>
<gene>
    <name evidence="1" type="ORF">EVAR_45634_1</name>
</gene>
<evidence type="ECO:0000313" key="2">
    <source>
        <dbReference type="Proteomes" id="UP000299102"/>
    </source>
</evidence>
<comment type="caution">
    <text evidence="1">The sequence shown here is derived from an EMBL/GenBank/DDBJ whole genome shotgun (WGS) entry which is preliminary data.</text>
</comment>
<keyword evidence="2" id="KW-1185">Reference proteome</keyword>
<evidence type="ECO:0008006" key="3">
    <source>
        <dbReference type="Google" id="ProtNLM"/>
    </source>
</evidence>
<protein>
    <recommendedName>
        <fullName evidence="3">Reverse transcriptase domain-containing protein</fullName>
    </recommendedName>
</protein>
<accession>A0A4C1WGQ6</accession>
<dbReference type="EMBL" id="BGZK01000547">
    <property type="protein sequence ID" value="GBP49569.1"/>
    <property type="molecule type" value="Genomic_DNA"/>
</dbReference>
<proteinExistence type="predicted"/>
<dbReference type="AlphaFoldDB" id="A0A4C1WGQ6"/>
<name>A0A4C1WGQ6_EUMVA</name>
<sequence>MDSCLYKLKECGQRIDKLFVKSLLYADDRVILAPSAGELQEMVTKMNDSVKKEKKNESRINAVEMQSVRSMGWSVSER</sequence>
<dbReference type="Proteomes" id="UP000299102">
    <property type="component" value="Unassembled WGS sequence"/>
</dbReference>